<evidence type="ECO:0000313" key="3">
    <source>
        <dbReference type="Proteomes" id="UP000314294"/>
    </source>
</evidence>
<evidence type="ECO:0000256" key="1">
    <source>
        <dbReference type="SAM" id="MobiDB-lite"/>
    </source>
</evidence>
<feature type="region of interest" description="Disordered" evidence="1">
    <location>
        <begin position="90"/>
        <end position="110"/>
    </location>
</feature>
<feature type="compositionally biased region" description="Polar residues" evidence="1">
    <location>
        <begin position="90"/>
        <end position="100"/>
    </location>
</feature>
<evidence type="ECO:0000313" key="2">
    <source>
        <dbReference type="EMBL" id="TNN79097.1"/>
    </source>
</evidence>
<keyword evidence="3" id="KW-1185">Reference proteome</keyword>
<protein>
    <submittedName>
        <fullName evidence="2">Uncharacterized protein</fullName>
    </submittedName>
</protein>
<gene>
    <name evidence="2" type="ORF">EYF80_010776</name>
</gene>
<comment type="caution">
    <text evidence="2">The sequence shown here is derived from an EMBL/GenBank/DDBJ whole genome shotgun (WGS) entry which is preliminary data.</text>
</comment>
<sequence length="129" mass="14420">MTTANKRKRGTFCADRPTWGSRPAALCKKRYDRATPTKSNTPDIFHAHTEWHGAGSYFHPVGSLTDHRRCSGFEMCGCVRALLQRSHTPSRVANQANAQRGTRDASVVERTLSSQLARQLRHTVAEATR</sequence>
<proteinExistence type="predicted"/>
<organism evidence="2 3">
    <name type="scientific">Liparis tanakae</name>
    <name type="common">Tanaka's snailfish</name>
    <dbReference type="NCBI Taxonomy" id="230148"/>
    <lineage>
        <taxon>Eukaryota</taxon>
        <taxon>Metazoa</taxon>
        <taxon>Chordata</taxon>
        <taxon>Craniata</taxon>
        <taxon>Vertebrata</taxon>
        <taxon>Euteleostomi</taxon>
        <taxon>Actinopterygii</taxon>
        <taxon>Neopterygii</taxon>
        <taxon>Teleostei</taxon>
        <taxon>Neoteleostei</taxon>
        <taxon>Acanthomorphata</taxon>
        <taxon>Eupercaria</taxon>
        <taxon>Perciformes</taxon>
        <taxon>Cottioidei</taxon>
        <taxon>Cottales</taxon>
        <taxon>Liparidae</taxon>
        <taxon>Liparis</taxon>
    </lineage>
</organism>
<reference evidence="2 3" key="1">
    <citation type="submission" date="2019-03" db="EMBL/GenBank/DDBJ databases">
        <title>First draft genome of Liparis tanakae, snailfish: a comprehensive survey of snailfish specific genes.</title>
        <authorList>
            <person name="Kim W."/>
            <person name="Song I."/>
            <person name="Jeong J.-H."/>
            <person name="Kim D."/>
            <person name="Kim S."/>
            <person name="Ryu S."/>
            <person name="Song J.Y."/>
            <person name="Lee S.K."/>
        </authorList>
    </citation>
    <scope>NUCLEOTIDE SEQUENCE [LARGE SCALE GENOMIC DNA]</scope>
    <source>
        <tissue evidence="2">Muscle</tissue>
    </source>
</reference>
<dbReference type="AlphaFoldDB" id="A0A4Z2IMU7"/>
<dbReference type="EMBL" id="SRLO01000068">
    <property type="protein sequence ID" value="TNN79097.1"/>
    <property type="molecule type" value="Genomic_DNA"/>
</dbReference>
<name>A0A4Z2IMU7_9TELE</name>
<accession>A0A4Z2IMU7</accession>
<dbReference type="Proteomes" id="UP000314294">
    <property type="component" value="Unassembled WGS sequence"/>
</dbReference>